<evidence type="ECO:0000313" key="2">
    <source>
        <dbReference type="EMBL" id="EMG49385.1"/>
    </source>
</evidence>
<feature type="non-terminal residue" evidence="2">
    <location>
        <position position="1"/>
    </location>
</feature>
<sequence length="380" mass="43043">MTSNIQERGIVKSGEFKLMADSEYFRRFMWNGFMTNELIESRKRMSSSEQKIIDKSGLLVIIIRGYAKTVNTRIGNDEALLTLISKQSCAKEGPLFGDWGSDGNGYVSNYLESEIIIYTEKFCLSYILLRGNVPMYWELDNNFTTKNFLAVAANGKQLIFPRSFEASQESLVRHIDRIASQYGDVHILNGLSDKSYKGVLNASFEEQIKVFLQNRSMEDNGYKVLYTHVPITASRVKKIGYSGQNPYDIISLFSKSIVNFGALFYDNSSNSFIGKQLGVFRINSFDSLSKANFLSKVISQEVISLAFRDIGIELDRDVFTQHAKLWEENDYCISKLTLNFASTTDKLHTSHKSLKSTLVKSNITKKYFGGVVESKPNEIA</sequence>
<dbReference type="Pfam" id="PF02383">
    <property type="entry name" value="Syja_N"/>
    <property type="match status" value="1"/>
</dbReference>
<reference evidence="2 3" key="1">
    <citation type="submission" date="2013-02" db="EMBL/GenBank/DDBJ databases">
        <title>Genome sequence of Candida maltosa Xu316, a potential industrial strain for xylitol and ethanol production.</title>
        <authorList>
            <person name="Yu J."/>
            <person name="Wang Q."/>
            <person name="Geng X."/>
            <person name="Bao W."/>
            <person name="He P."/>
            <person name="Cai J."/>
        </authorList>
    </citation>
    <scope>NUCLEOTIDE SEQUENCE [LARGE SCALE GENOMIC DNA]</scope>
    <source>
        <strain evidence="3">Xu316</strain>
    </source>
</reference>
<comment type="caution">
    <text evidence="2">The sequence shown here is derived from an EMBL/GenBank/DDBJ whole genome shotgun (WGS) entry which is preliminary data.</text>
</comment>
<protein>
    <recommendedName>
        <fullName evidence="1">SAC domain-containing protein</fullName>
    </recommendedName>
</protein>
<dbReference type="Proteomes" id="UP000011777">
    <property type="component" value="Unassembled WGS sequence"/>
</dbReference>
<dbReference type="InterPro" id="IPR002013">
    <property type="entry name" value="SAC_dom"/>
</dbReference>
<keyword evidence="3" id="KW-1185">Reference proteome</keyword>
<feature type="non-terminal residue" evidence="2">
    <location>
        <position position="380"/>
    </location>
</feature>
<dbReference type="PROSITE" id="PS50275">
    <property type="entry name" value="SAC"/>
    <property type="match status" value="1"/>
</dbReference>
<dbReference type="OrthoDB" id="405996at2759"/>
<gene>
    <name evidence="2" type="ORF">G210_5854</name>
</gene>
<accession>M3K281</accession>
<dbReference type="GO" id="GO:0043812">
    <property type="term" value="F:phosphatidylinositol-4-phosphate phosphatase activity"/>
    <property type="evidence" value="ECO:0007669"/>
    <property type="project" value="TreeGrafter"/>
</dbReference>
<dbReference type="AlphaFoldDB" id="M3K281"/>
<feature type="domain" description="SAC" evidence="1">
    <location>
        <begin position="1"/>
        <end position="339"/>
    </location>
</feature>
<dbReference type="PANTHER" id="PTHR45662:SF2">
    <property type="entry name" value="PHOSPHATIDYLINOSITOL-3-PHOSPHATASE SAC1"/>
    <property type="match status" value="1"/>
</dbReference>
<dbReference type="GO" id="GO:0046856">
    <property type="term" value="P:phosphatidylinositol dephosphorylation"/>
    <property type="evidence" value="ECO:0007669"/>
    <property type="project" value="TreeGrafter"/>
</dbReference>
<name>M3K281_CANMX</name>
<dbReference type="eggNOG" id="KOG0566">
    <property type="taxonomic scope" value="Eukaryota"/>
</dbReference>
<dbReference type="GO" id="GO:0005783">
    <property type="term" value="C:endoplasmic reticulum"/>
    <property type="evidence" value="ECO:0007669"/>
    <property type="project" value="TreeGrafter"/>
</dbReference>
<dbReference type="GO" id="GO:0034593">
    <property type="term" value="F:phosphatidylinositol bisphosphate phosphatase activity"/>
    <property type="evidence" value="ECO:0007669"/>
    <property type="project" value="UniProtKB-ARBA"/>
</dbReference>
<evidence type="ECO:0000313" key="3">
    <source>
        <dbReference type="Proteomes" id="UP000011777"/>
    </source>
</evidence>
<evidence type="ECO:0000259" key="1">
    <source>
        <dbReference type="PROSITE" id="PS50275"/>
    </source>
</evidence>
<organism evidence="2 3">
    <name type="scientific">Candida maltosa (strain Xu316)</name>
    <name type="common">Yeast</name>
    <dbReference type="NCBI Taxonomy" id="1245528"/>
    <lineage>
        <taxon>Eukaryota</taxon>
        <taxon>Fungi</taxon>
        <taxon>Dikarya</taxon>
        <taxon>Ascomycota</taxon>
        <taxon>Saccharomycotina</taxon>
        <taxon>Pichiomycetes</taxon>
        <taxon>Debaryomycetaceae</taxon>
        <taxon>Candida/Lodderomyces clade</taxon>
        <taxon>Candida</taxon>
    </lineage>
</organism>
<dbReference type="EMBL" id="AOGT01000689">
    <property type="protein sequence ID" value="EMG49385.1"/>
    <property type="molecule type" value="Genomic_DNA"/>
</dbReference>
<dbReference type="PANTHER" id="PTHR45662">
    <property type="entry name" value="PHOSPHATIDYLINOSITIDE PHOSPHATASE SAC1"/>
    <property type="match status" value="1"/>
</dbReference>
<dbReference type="HOGENOM" id="CLU_728735_0_0_1"/>
<dbReference type="STRING" id="1245528.M3K281"/>
<proteinExistence type="predicted"/>